<evidence type="ECO:0000256" key="2">
    <source>
        <dbReference type="ARBA" id="ARBA00006464"/>
    </source>
</evidence>
<dbReference type="GO" id="GO:0005886">
    <property type="term" value="C:plasma membrane"/>
    <property type="evidence" value="ECO:0007669"/>
    <property type="project" value="UniProtKB-SubCell"/>
</dbReference>
<dbReference type="InterPro" id="IPR003362">
    <property type="entry name" value="Bact_transf"/>
</dbReference>
<comment type="similarity">
    <text evidence="2">Belongs to the bacterial sugar transferase family.</text>
</comment>
<dbReference type="GO" id="GO:0016780">
    <property type="term" value="F:phosphotransferase activity, for other substituted phosphate groups"/>
    <property type="evidence" value="ECO:0007669"/>
    <property type="project" value="TreeGrafter"/>
</dbReference>
<evidence type="ECO:0000256" key="1">
    <source>
        <dbReference type="ARBA" id="ARBA00004236"/>
    </source>
</evidence>
<protein>
    <submittedName>
        <fullName evidence="9">Undecaprenyl-phosphate galactose phosphotransferase WbaP</fullName>
    </submittedName>
</protein>
<dbReference type="AlphaFoldDB" id="A0A2M7T4V5"/>
<gene>
    <name evidence="9" type="ORF">COY37_11570</name>
</gene>
<evidence type="ECO:0000256" key="3">
    <source>
        <dbReference type="ARBA" id="ARBA00022475"/>
    </source>
</evidence>
<keyword evidence="6" id="KW-1133">Transmembrane helix</keyword>
<comment type="caution">
    <text evidence="9">The sequence shown here is derived from an EMBL/GenBank/DDBJ whole genome shotgun (WGS) entry which is preliminary data.</text>
</comment>
<keyword evidence="7" id="KW-0472">Membrane</keyword>
<evidence type="ECO:0000256" key="6">
    <source>
        <dbReference type="ARBA" id="ARBA00022989"/>
    </source>
</evidence>
<evidence type="ECO:0000256" key="5">
    <source>
        <dbReference type="ARBA" id="ARBA00022692"/>
    </source>
</evidence>
<keyword evidence="4 9" id="KW-0808">Transferase</keyword>
<name>A0A2M7T4V5_9ACTN</name>
<comment type="subcellular location">
    <subcellularLocation>
        <location evidence="1">Cell membrane</location>
    </subcellularLocation>
</comment>
<evidence type="ECO:0000313" key="10">
    <source>
        <dbReference type="Proteomes" id="UP000230956"/>
    </source>
</evidence>
<evidence type="ECO:0000259" key="8">
    <source>
        <dbReference type="Pfam" id="PF02397"/>
    </source>
</evidence>
<keyword evidence="5" id="KW-0812">Transmembrane</keyword>
<evidence type="ECO:0000256" key="7">
    <source>
        <dbReference type="ARBA" id="ARBA00023136"/>
    </source>
</evidence>
<accession>A0A2M7T4V5</accession>
<dbReference type="PANTHER" id="PTHR30576:SF4">
    <property type="entry name" value="UNDECAPRENYL-PHOSPHATE GALACTOSE PHOSPHOTRANSFERASE"/>
    <property type="match status" value="1"/>
</dbReference>
<dbReference type="Proteomes" id="UP000230956">
    <property type="component" value="Unassembled WGS sequence"/>
</dbReference>
<proteinExistence type="inferred from homology"/>
<evidence type="ECO:0000313" key="9">
    <source>
        <dbReference type="EMBL" id="PIZ34646.1"/>
    </source>
</evidence>
<dbReference type="Pfam" id="PF02397">
    <property type="entry name" value="Bac_transf"/>
    <property type="match status" value="1"/>
</dbReference>
<dbReference type="EMBL" id="PFNG01000272">
    <property type="protein sequence ID" value="PIZ34646.1"/>
    <property type="molecule type" value="Genomic_DNA"/>
</dbReference>
<evidence type="ECO:0000256" key="4">
    <source>
        <dbReference type="ARBA" id="ARBA00022679"/>
    </source>
</evidence>
<reference evidence="10" key="1">
    <citation type="submission" date="2017-09" db="EMBL/GenBank/DDBJ databases">
        <title>Depth-based differentiation of microbial function through sediment-hosted aquifers and enrichment of novel symbionts in the deep terrestrial subsurface.</title>
        <authorList>
            <person name="Probst A.J."/>
            <person name="Ladd B."/>
            <person name="Jarett J.K."/>
            <person name="Geller-Mcgrath D.E."/>
            <person name="Sieber C.M.K."/>
            <person name="Emerson J.B."/>
            <person name="Anantharaman K."/>
            <person name="Thomas B.C."/>
            <person name="Malmstrom R."/>
            <person name="Stieglmeier M."/>
            <person name="Klingl A."/>
            <person name="Woyke T."/>
            <person name="Ryan C.M."/>
            <person name="Banfield J.F."/>
        </authorList>
    </citation>
    <scope>NUCLEOTIDE SEQUENCE [LARGE SCALE GENOMIC DNA]</scope>
</reference>
<organism evidence="9 10">
    <name type="scientific">Candidatus Aquicultor secundus</name>
    <dbReference type="NCBI Taxonomy" id="1973895"/>
    <lineage>
        <taxon>Bacteria</taxon>
        <taxon>Bacillati</taxon>
        <taxon>Actinomycetota</taxon>
        <taxon>Candidatus Aquicultoria</taxon>
        <taxon>Candidatus Aquicultorales</taxon>
        <taxon>Candidatus Aquicultoraceae</taxon>
        <taxon>Candidatus Aquicultor</taxon>
    </lineage>
</organism>
<feature type="domain" description="Bacterial sugar transferase" evidence="8">
    <location>
        <begin position="1"/>
        <end position="100"/>
    </location>
</feature>
<sequence>RIGNLLRKTSLDELPQILNVLKGEMSLVGPRPIVQKEVPRFGYSINDFFIVRPGITGLWQVSGRNDIDYSERVRLEAWYVRNWSLWLDITILIRTVGIVLSRSGAY</sequence>
<keyword evidence="3" id="KW-1003">Cell membrane</keyword>
<feature type="non-terminal residue" evidence="9">
    <location>
        <position position="1"/>
    </location>
</feature>
<dbReference type="RefSeq" id="WP_286977647.1">
    <property type="nucleotide sequence ID" value="NZ_PFNG01000272.1"/>
</dbReference>
<dbReference type="PANTHER" id="PTHR30576">
    <property type="entry name" value="COLANIC BIOSYNTHESIS UDP-GLUCOSE LIPID CARRIER TRANSFERASE"/>
    <property type="match status" value="1"/>
</dbReference>